<evidence type="ECO:0000313" key="6">
    <source>
        <dbReference type="EMBL" id="TFC22617.1"/>
    </source>
</evidence>
<dbReference type="PANTHER" id="PTHR30580:SF0">
    <property type="entry name" value="PRIMOSOMAL PROTEIN N"/>
    <property type="match status" value="1"/>
</dbReference>
<dbReference type="Gene3D" id="3.40.50.300">
    <property type="entry name" value="P-loop containing nucleotide triphosphate hydrolases"/>
    <property type="match status" value="1"/>
</dbReference>
<dbReference type="EMBL" id="SOFS01000012">
    <property type="protein sequence ID" value="TFC22617.1"/>
    <property type="molecule type" value="Genomic_DNA"/>
</dbReference>
<proteinExistence type="predicted"/>
<comment type="caution">
    <text evidence="6">The sequence shown here is derived from an EMBL/GenBank/DDBJ whole genome shotgun (WGS) entry which is preliminary data.</text>
</comment>
<dbReference type="InterPro" id="IPR027417">
    <property type="entry name" value="P-loop_NTPase"/>
</dbReference>
<keyword evidence="1" id="KW-0547">Nucleotide-binding</keyword>
<evidence type="ECO:0000256" key="3">
    <source>
        <dbReference type="ARBA" id="ARBA00023125"/>
    </source>
</evidence>
<dbReference type="Proteomes" id="UP000297604">
    <property type="component" value="Unassembled WGS sequence"/>
</dbReference>
<evidence type="ECO:0000313" key="7">
    <source>
        <dbReference type="Proteomes" id="UP000297604"/>
    </source>
</evidence>
<dbReference type="InterPro" id="IPR041222">
    <property type="entry name" value="PriA_3primeBD"/>
</dbReference>
<accession>A0ABY2IQK0</accession>
<sequence length="689" mass="72327">MGRTGLVARVLIESTLPQLDHLFDYGIPDDLAAAARPGVRVRVPLRSAGRVADGYLIEVLDAGGAVLATLNAPVSGIEPPKDAAADFHGALSPVEAIVSAAPVLTAEVWRLARRVADRAAGNASDVLRLAIPPRAVRVEKAWLAAQDEAAQDEAAQDEAEPAPEAEPAASAGFADYPAGLLDAALAEQRRLSVAAVPALVALPDGRTVGHWATTMAELATATVRSGRSAILCVPDYRDQDQLQAALDACAPAGTVSRVDARQPNPERYRAFLACLEPTPRIILGNRSAVYAPAHNLGAILLWDDGDPLHSEPLSPYVHARDAALVRQALSGCALMFFGHTRSVPVQRLLELGFLGEAHPLSPRHPRVIPTEFQLSPDRQERTNRIPSAAWQVARAALADGPVLVQVASPGYAPTLACQTCKKSARCTHCQGPLALASANAVPSCRWCGKLAAGWSCLHCEGRSLRVVSLGTGRTAEELGRAFPGALVLVADGEHPLQQIGAAPALVVATRGAEPIPEGGYRAILLLDGEKMLARESLGVAEDCLRWWSNAAALAAPGASVMLAGVGGALATALNAWQPGAFAAAELADRRQLRFPPAVRVASVTGTAADVAAAVEDLTDVPGLDVLGPVTTVDPLVRAVVRFNYVDGDDVARLVKAAIVRNAARRRRAKGAAFRPAPTLKVRFDDPELL</sequence>
<keyword evidence="7" id="KW-1185">Reference proteome</keyword>
<evidence type="ECO:0000256" key="1">
    <source>
        <dbReference type="ARBA" id="ARBA00022741"/>
    </source>
</evidence>
<dbReference type="PANTHER" id="PTHR30580">
    <property type="entry name" value="PRIMOSOMAL PROTEIN N"/>
    <property type="match status" value="1"/>
</dbReference>
<gene>
    <name evidence="6" type="ORF">E3O46_04020</name>
</gene>
<dbReference type="InterPro" id="IPR042115">
    <property type="entry name" value="PriA_3primeBD_sf"/>
</dbReference>
<organism evidence="6 7">
    <name type="scientific">Cryobacterium glucosi</name>
    <dbReference type="NCBI Taxonomy" id="1259175"/>
    <lineage>
        <taxon>Bacteria</taxon>
        <taxon>Bacillati</taxon>
        <taxon>Actinomycetota</taxon>
        <taxon>Actinomycetes</taxon>
        <taxon>Micrococcales</taxon>
        <taxon>Microbacteriaceae</taxon>
        <taxon>Cryobacterium</taxon>
    </lineage>
</organism>
<evidence type="ECO:0000259" key="5">
    <source>
        <dbReference type="Pfam" id="PF17764"/>
    </source>
</evidence>
<keyword evidence="2" id="KW-0067">ATP-binding</keyword>
<reference evidence="6 7" key="1">
    <citation type="submission" date="2019-03" db="EMBL/GenBank/DDBJ databases">
        <title>Genomics of glacier-inhabiting Cryobacterium strains.</title>
        <authorList>
            <person name="Liu Q."/>
            <person name="Xin Y.-H."/>
        </authorList>
    </citation>
    <scope>NUCLEOTIDE SEQUENCE [LARGE SCALE GENOMIC DNA]</scope>
    <source>
        <strain evidence="6 7">MDB1-5</strain>
    </source>
</reference>
<feature type="compositionally biased region" description="Acidic residues" evidence="4">
    <location>
        <begin position="149"/>
        <end position="163"/>
    </location>
</feature>
<dbReference type="Pfam" id="PF17764">
    <property type="entry name" value="PriA_3primeBD"/>
    <property type="match status" value="1"/>
</dbReference>
<feature type="domain" description="Primosomal protein N' 3' DNA-binding" evidence="5">
    <location>
        <begin position="15"/>
        <end position="132"/>
    </location>
</feature>
<feature type="region of interest" description="Disordered" evidence="4">
    <location>
        <begin position="147"/>
        <end position="169"/>
    </location>
</feature>
<dbReference type="RefSeq" id="WP_134448743.1">
    <property type="nucleotide sequence ID" value="NZ_SOFS01000012.1"/>
</dbReference>
<protein>
    <submittedName>
        <fullName evidence="6">Primosomal protein N</fullName>
    </submittedName>
</protein>
<keyword evidence="3" id="KW-0238">DNA-binding</keyword>
<dbReference type="Gene3D" id="3.40.1440.60">
    <property type="entry name" value="PriA, 3(prime) DNA-binding domain"/>
    <property type="match status" value="1"/>
</dbReference>
<evidence type="ECO:0000256" key="4">
    <source>
        <dbReference type="SAM" id="MobiDB-lite"/>
    </source>
</evidence>
<name>A0ABY2IQK0_9MICO</name>
<evidence type="ECO:0000256" key="2">
    <source>
        <dbReference type="ARBA" id="ARBA00022840"/>
    </source>
</evidence>